<proteinExistence type="predicted"/>
<protein>
    <recommendedName>
        <fullName evidence="3">WXG100 family type VII secretion target</fullName>
    </recommendedName>
</protein>
<evidence type="ECO:0008006" key="3">
    <source>
        <dbReference type="Google" id="ProtNLM"/>
    </source>
</evidence>
<dbReference type="RefSeq" id="WP_117359388.1">
    <property type="nucleotide sequence ID" value="NZ_QURH01000337.1"/>
</dbReference>
<gene>
    <name evidence="1" type="ORF">DZF91_22245</name>
</gene>
<evidence type="ECO:0000313" key="2">
    <source>
        <dbReference type="Proteomes" id="UP000261811"/>
    </source>
</evidence>
<dbReference type="InterPro" id="IPR036689">
    <property type="entry name" value="ESAT-6-like_sf"/>
</dbReference>
<organism evidence="1 2">
    <name type="scientific">Actinomadura logoneensis</name>
    <dbReference type="NCBI Taxonomy" id="2293572"/>
    <lineage>
        <taxon>Bacteria</taxon>
        <taxon>Bacillati</taxon>
        <taxon>Actinomycetota</taxon>
        <taxon>Actinomycetes</taxon>
        <taxon>Streptosporangiales</taxon>
        <taxon>Thermomonosporaceae</taxon>
        <taxon>Actinomadura</taxon>
    </lineage>
</organism>
<accession>A0A372JHV0</accession>
<dbReference type="SUPFAM" id="SSF140453">
    <property type="entry name" value="EsxAB dimer-like"/>
    <property type="match status" value="1"/>
</dbReference>
<dbReference type="OrthoDB" id="4247883at2"/>
<comment type="caution">
    <text evidence="1">The sequence shown here is derived from an EMBL/GenBank/DDBJ whole genome shotgun (WGS) entry which is preliminary data.</text>
</comment>
<dbReference type="AlphaFoldDB" id="A0A372JHV0"/>
<sequence length="101" mass="11059">MSDGGYLEVDTKALRKAGGGFDTGADHLKEIFDRLNGKLQAEGKCWGNDKTGQEFAKNYETPAANMLKSFGDTGKGLRNIKSGVDEMADNYDKAEQHSKIR</sequence>
<name>A0A372JHV0_9ACTN</name>
<keyword evidence="2" id="KW-1185">Reference proteome</keyword>
<dbReference type="Proteomes" id="UP000261811">
    <property type="component" value="Unassembled WGS sequence"/>
</dbReference>
<evidence type="ECO:0000313" key="1">
    <source>
        <dbReference type="EMBL" id="RFU39479.1"/>
    </source>
</evidence>
<dbReference type="Gene3D" id="1.10.287.1060">
    <property type="entry name" value="ESAT-6-like"/>
    <property type="match status" value="1"/>
</dbReference>
<reference evidence="1 2" key="1">
    <citation type="submission" date="2018-08" db="EMBL/GenBank/DDBJ databases">
        <title>Actinomadura jelena sp. nov., a novel Actinomycete isolated from soil in Chad.</title>
        <authorList>
            <person name="Shi L."/>
        </authorList>
    </citation>
    <scope>NUCLEOTIDE SEQUENCE [LARGE SCALE GENOMIC DNA]</scope>
    <source>
        <strain evidence="1 2">NEAU-G17</strain>
    </source>
</reference>
<dbReference type="EMBL" id="QURH01000337">
    <property type="protein sequence ID" value="RFU39479.1"/>
    <property type="molecule type" value="Genomic_DNA"/>
</dbReference>